<evidence type="ECO:0000313" key="2">
    <source>
        <dbReference type="Proteomes" id="UP000007264"/>
    </source>
</evidence>
<gene>
    <name evidence="1" type="ORF">COCSUDRAFT_67820</name>
</gene>
<dbReference type="Proteomes" id="UP000007264">
    <property type="component" value="Unassembled WGS sequence"/>
</dbReference>
<dbReference type="KEGG" id="csl:COCSUDRAFT_67820"/>
<dbReference type="RefSeq" id="XP_005643806.1">
    <property type="nucleotide sequence ID" value="XM_005643749.1"/>
</dbReference>
<reference evidence="1 2" key="1">
    <citation type="journal article" date="2012" name="Genome Biol.">
        <title>The genome of the polar eukaryotic microalga coccomyxa subellipsoidea reveals traits of cold adaptation.</title>
        <authorList>
            <person name="Blanc G."/>
            <person name="Agarkova I."/>
            <person name="Grimwood J."/>
            <person name="Kuo A."/>
            <person name="Brueggeman A."/>
            <person name="Dunigan D."/>
            <person name="Gurnon J."/>
            <person name="Ladunga I."/>
            <person name="Lindquist E."/>
            <person name="Lucas S."/>
            <person name="Pangilinan J."/>
            <person name="Proschold T."/>
            <person name="Salamov A."/>
            <person name="Schmutz J."/>
            <person name="Weeks D."/>
            <person name="Yamada T."/>
            <person name="Claverie J.M."/>
            <person name="Grigoriev I."/>
            <person name="Van Etten J."/>
            <person name="Lomsadze A."/>
            <person name="Borodovsky M."/>
        </authorList>
    </citation>
    <scope>NUCLEOTIDE SEQUENCE [LARGE SCALE GENOMIC DNA]</scope>
    <source>
        <strain evidence="1 2">C-169</strain>
    </source>
</reference>
<organism evidence="1 2">
    <name type="scientific">Coccomyxa subellipsoidea (strain C-169)</name>
    <name type="common">Green microalga</name>
    <dbReference type="NCBI Taxonomy" id="574566"/>
    <lineage>
        <taxon>Eukaryota</taxon>
        <taxon>Viridiplantae</taxon>
        <taxon>Chlorophyta</taxon>
        <taxon>core chlorophytes</taxon>
        <taxon>Trebouxiophyceae</taxon>
        <taxon>Trebouxiophyceae incertae sedis</taxon>
        <taxon>Coccomyxaceae</taxon>
        <taxon>Coccomyxa</taxon>
        <taxon>Coccomyxa subellipsoidea</taxon>
    </lineage>
</organism>
<name>I0YLJ3_COCSC</name>
<accession>I0YLJ3</accession>
<feature type="non-terminal residue" evidence="1">
    <location>
        <position position="95"/>
    </location>
</feature>
<proteinExistence type="predicted"/>
<keyword evidence="2" id="KW-1185">Reference proteome</keyword>
<sequence length="95" mass="9957">MCATTTMYATYMLYLLTASCLHTGSTHGVTWSVAVSTLMVTSSRLLQTSASPRATNKATVLQRPMGSCLDLASPARGSIVAALDCSLPAGRTLPF</sequence>
<dbReference type="EMBL" id="AGSI01000019">
    <property type="protein sequence ID" value="EIE19262.1"/>
    <property type="molecule type" value="Genomic_DNA"/>
</dbReference>
<evidence type="ECO:0000313" key="1">
    <source>
        <dbReference type="EMBL" id="EIE19262.1"/>
    </source>
</evidence>
<protein>
    <submittedName>
        <fullName evidence="1">Uncharacterized protein</fullName>
    </submittedName>
</protein>
<dbReference type="AlphaFoldDB" id="I0YLJ3"/>
<dbReference type="GeneID" id="17037382"/>
<comment type="caution">
    <text evidence="1">The sequence shown here is derived from an EMBL/GenBank/DDBJ whole genome shotgun (WGS) entry which is preliminary data.</text>
</comment>